<evidence type="ECO:0000256" key="8">
    <source>
        <dbReference type="ARBA" id="ARBA00022839"/>
    </source>
</evidence>
<gene>
    <name evidence="19" type="primary">RAT1</name>
    <name evidence="19" type="ORF">EHS25_000104</name>
</gene>
<dbReference type="CDD" id="cd18673">
    <property type="entry name" value="PIN_XRN1-2-like"/>
    <property type="match status" value="1"/>
</dbReference>
<dbReference type="EC" id="3.1.13.-" evidence="15"/>
<dbReference type="Pfam" id="PF00098">
    <property type="entry name" value="zf-CCHC"/>
    <property type="match status" value="1"/>
</dbReference>
<accession>A0A427YVE3</accession>
<keyword evidence="3" id="KW-0806">Transcription termination</keyword>
<dbReference type="Proteomes" id="UP000279259">
    <property type="component" value="Unassembled WGS sequence"/>
</dbReference>
<feature type="domain" description="CCHC-type" evidence="18">
    <location>
        <begin position="272"/>
        <end position="286"/>
    </location>
</feature>
<evidence type="ECO:0000256" key="10">
    <source>
        <dbReference type="ARBA" id="ARBA00023054"/>
    </source>
</evidence>
<dbReference type="InterPro" id="IPR004859">
    <property type="entry name" value="Xrn1_N"/>
</dbReference>
<dbReference type="PANTHER" id="PTHR12341">
    <property type="entry name" value="5'-&gt;3' EXORIBONUCLEASE"/>
    <property type="match status" value="1"/>
</dbReference>
<evidence type="ECO:0000256" key="5">
    <source>
        <dbReference type="ARBA" id="ARBA00022664"/>
    </source>
</evidence>
<dbReference type="GO" id="GO:0003723">
    <property type="term" value="F:RNA binding"/>
    <property type="evidence" value="ECO:0007669"/>
    <property type="project" value="TreeGrafter"/>
</dbReference>
<evidence type="ECO:0000256" key="7">
    <source>
        <dbReference type="ARBA" id="ARBA00022801"/>
    </source>
</evidence>
<dbReference type="FunFam" id="3.40.50.12390:FF:000003">
    <property type="entry name" value="5'-3' exoribonuclease"/>
    <property type="match status" value="1"/>
</dbReference>
<dbReference type="STRING" id="1890683.A0A427YVE3"/>
<feature type="compositionally biased region" description="Basic residues" evidence="17">
    <location>
        <begin position="686"/>
        <end position="697"/>
    </location>
</feature>
<evidence type="ECO:0000256" key="14">
    <source>
        <dbReference type="ARBA" id="ARBA00046943"/>
    </source>
</evidence>
<keyword evidence="16" id="KW-0862">Zinc</keyword>
<dbReference type="Pfam" id="PF17846">
    <property type="entry name" value="XRN_M"/>
    <property type="match status" value="2"/>
</dbReference>
<dbReference type="GO" id="GO:0006364">
    <property type="term" value="P:rRNA processing"/>
    <property type="evidence" value="ECO:0007669"/>
    <property type="project" value="UniProtKB-KW"/>
</dbReference>
<feature type="compositionally biased region" description="Acidic residues" evidence="17">
    <location>
        <begin position="701"/>
        <end position="722"/>
    </location>
</feature>
<evidence type="ECO:0000313" key="19">
    <source>
        <dbReference type="EMBL" id="RSH95019.1"/>
    </source>
</evidence>
<dbReference type="AlphaFoldDB" id="A0A427YVE3"/>
<protein>
    <recommendedName>
        <fullName evidence="15">5'-3' exoribonuclease</fullName>
        <ecNumber evidence="15">3.1.13.-</ecNumber>
    </recommendedName>
</protein>
<evidence type="ECO:0000256" key="15">
    <source>
        <dbReference type="PIRNR" id="PIRNR037239"/>
    </source>
</evidence>
<feature type="region of interest" description="Disordered" evidence="17">
    <location>
        <begin position="570"/>
        <end position="735"/>
    </location>
</feature>
<evidence type="ECO:0000259" key="18">
    <source>
        <dbReference type="PROSITE" id="PS50158"/>
    </source>
</evidence>
<keyword evidence="16" id="KW-0479">Metal-binding</keyword>
<keyword evidence="6 15" id="KW-0540">Nuclease</keyword>
<feature type="compositionally biased region" description="Low complexity" evidence="17">
    <location>
        <begin position="1072"/>
        <end position="1083"/>
    </location>
</feature>
<evidence type="ECO:0000256" key="12">
    <source>
        <dbReference type="ARBA" id="ARBA00023242"/>
    </source>
</evidence>
<dbReference type="InterPro" id="IPR036875">
    <property type="entry name" value="Znf_CCHC_sf"/>
</dbReference>
<keyword evidence="20" id="KW-1185">Reference proteome</keyword>
<feature type="compositionally biased region" description="Gly residues" evidence="17">
    <location>
        <begin position="1054"/>
        <end position="1071"/>
    </location>
</feature>
<keyword evidence="11" id="KW-0804">Transcription</keyword>
<evidence type="ECO:0000256" key="16">
    <source>
        <dbReference type="PROSITE-ProRule" id="PRU00047"/>
    </source>
</evidence>
<organism evidence="19 20">
    <name type="scientific">Saitozyma podzolica</name>
    <dbReference type="NCBI Taxonomy" id="1890683"/>
    <lineage>
        <taxon>Eukaryota</taxon>
        <taxon>Fungi</taxon>
        <taxon>Dikarya</taxon>
        <taxon>Basidiomycota</taxon>
        <taxon>Agaricomycotina</taxon>
        <taxon>Tremellomycetes</taxon>
        <taxon>Tremellales</taxon>
        <taxon>Trimorphomycetaceae</taxon>
        <taxon>Saitozyma</taxon>
    </lineage>
</organism>
<feature type="compositionally biased region" description="Gly residues" evidence="17">
    <location>
        <begin position="1136"/>
        <end position="1151"/>
    </location>
</feature>
<dbReference type="InterPro" id="IPR041412">
    <property type="entry name" value="Xrn1_helical"/>
</dbReference>
<dbReference type="GO" id="GO:0004534">
    <property type="term" value="F:5'-3' RNA exonuclease activity"/>
    <property type="evidence" value="ECO:0007669"/>
    <property type="project" value="UniProtKB-UniRule"/>
</dbReference>
<evidence type="ECO:0000256" key="1">
    <source>
        <dbReference type="ARBA" id="ARBA00004123"/>
    </source>
</evidence>
<dbReference type="GO" id="GO:0005634">
    <property type="term" value="C:nucleus"/>
    <property type="evidence" value="ECO:0007669"/>
    <property type="project" value="UniProtKB-SubCell"/>
</dbReference>
<keyword evidence="8 15" id="KW-0269">Exonuclease</keyword>
<dbReference type="FunFam" id="1.25.40.1050:FF:000002">
    <property type="entry name" value="5'-3' exoribonuclease"/>
    <property type="match status" value="1"/>
</dbReference>
<feature type="compositionally biased region" description="Acidic residues" evidence="17">
    <location>
        <begin position="603"/>
        <end position="614"/>
    </location>
</feature>
<dbReference type="InterPro" id="IPR017151">
    <property type="entry name" value="Xrn2/3/4"/>
</dbReference>
<comment type="function">
    <text evidence="15">Possesses 5'-&gt;3' exoribonuclease activity. May promote termination of transcription by RNA polymerase II.</text>
</comment>
<sequence length="1218" mass="134263">MGVPALFRWLSKKYPKIVSRVVEETPTKVRNSDGEIVEVPVRYEGQNPNGFEVDNLYLDMNGIVHPCTHPEGKPAPETEEDMMVEIFNYTERVVNMARPRKVLMMAIDGVAPRAKMNQQRSRRFRAAQEAADKEEERKEAIKLFEAMGHPVSEETKNQKSWDSNAITPGTPFMDLLSASLKYWVSYKLTNDPGWKDLKVIISDASVPGEGEHKIVDWIRRQRSYPDWEPNTSHVIYGLDADLIMLSLATHEPYFRVLREDVFFQGSKDPQACRKCGEKGHFSANCKGEKKMKDPNVVEKAKPVDPKPFIFLDVACLREYLAVELNLPNVPFPFDLELAIDDWIFMIFFVGNDFLPHLPSLEIREGAIDVLLKIWRAELPRMGGYLTNHGKVDLARAQVILEGLAKSEDEIFQRRKEDEERQDNNAKRRRIEDHRRQDEAKAKREGTTVLNGQEFVAVTPAATARGGALHPSLPQRPGFDLVPKEEAEAVGDAKAATAAGGAAAAAPSPPGKKLNKTERAAEAIKQGREQGLAALQGSNEDIVKNRRAIRMANLSAAEKLKAELEGRATIADGEKSGPETVVMQRTEDEEQVEMTREEAREVLEEQGEEGGVDEEIVPREIQPDSEDGEAEVDRPGSEPMEAETETEPPSRASRVDGTTEADGDVGDVEVVGETETQTEAERVEGKRGKKKGKRGKKRKYDEAEEDLTSSSESESEAPPDIEADQPVPKKKLKFNPDGTVEGYEDDVKLWEPGYRERYYRNKFGVELSDREFVDQITKSYMEGLCWVLEYYYQGVPAWDWYYPYHYAPFAQDFRDVDKMKIEFQPAVPFKPFAQLLGVFPAASRKHLPSPLQSLMIDEDSPILDFYPEDFDIDMNGKKMAWQGVALLPFIDQTRLLDALRSKEEHLTDDEKRRNTWGDNIMFISEGHPLYDPFCQLYTLKAVTKPVPLDMRLSQGTNGAVLADPSCVPNSAFDSPLATIDECPDIENNASLSVRYYFPRQSHKHRSILLRGFRPPPPRLTESDKDWVRRGGGGGRNGPRNSNGHGHHQHQQRHTGGPGVARNGGNGGYGNGNSGYNSGTSTPRNGPGPGGPGGPPRGGGGYPNPREMAGYGVHSAPPQSAYGYGAGSYGGGAYGGPGAGAGAGSYGGGGGYGATATPAYGGYPPPRGPHGAPPNPYGGAPPGSHAGQGGYGGYGASARGAYGGNPYAAQPPRGQQHKRF</sequence>
<comment type="subunit">
    <text evidence="14">Interacts with RAI1; the interaction is direct, stabilizes RAT1 protein structure and may stimulate its exoribonuclease activity. The interaction also stimulates RAI1 pyrophosphohydrolase activity, probably by recruiting it to mRNA substrates.</text>
</comment>
<comment type="caution">
    <text evidence="19">The sequence shown here is derived from an EMBL/GenBank/DDBJ whole genome shotgun (WGS) entry which is preliminary data.</text>
</comment>
<evidence type="ECO:0000256" key="9">
    <source>
        <dbReference type="ARBA" id="ARBA00023015"/>
    </source>
</evidence>
<dbReference type="InterPro" id="IPR001878">
    <property type="entry name" value="Znf_CCHC"/>
</dbReference>
<keyword evidence="4" id="KW-0698">rRNA processing</keyword>
<dbReference type="Gene3D" id="3.40.50.12390">
    <property type="match status" value="2"/>
</dbReference>
<feature type="compositionally biased region" description="Pro residues" evidence="17">
    <location>
        <begin position="1161"/>
        <end position="1174"/>
    </location>
</feature>
<reference evidence="19 20" key="1">
    <citation type="submission" date="2018-11" db="EMBL/GenBank/DDBJ databases">
        <title>Genome sequence of Saitozyma podzolica DSM 27192.</title>
        <authorList>
            <person name="Aliyu H."/>
            <person name="Gorte O."/>
            <person name="Ochsenreither K."/>
        </authorList>
    </citation>
    <scope>NUCLEOTIDE SEQUENCE [LARGE SCALE GENOMIC DNA]</scope>
    <source>
        <strain evidence="19 20">DSM 27192</strain>
    </source>
</reference>
<dbReference type="GO" id="GO:0006353">
    <property type="term" value="P:DNA-templated transcription termination"/>
    <property type="evidence" value="ECO:0007669"/>
    <property type="project" value="UniProtKB-KW"/>
</dbReference>
<dbReference type="Pfam" id="PF03159">
    <property type="entry name" value="XRN_N"/>
    <property type="match status" value="1"/>
</dbReference>
<keyword evidence="10" id="KW-0175">Coiled coil</keyword>
<dbReference type="GO" id="GO:0006397">
    <property type="term" value="P:mRNA processing"/>
    <property type="evidence" value="ECO:0007669"/>
    <property type="project" value="UniProtKB-UniRule"/>
</dbReference>
<evidence type="ECO:0000256" key="17">
    <source>
        <dbReference type="SAM" id="MobiDB-lite"/>
    </source>
</evidence>
<feature type="compositionally biased region" description="Gly residues" evidence="17">
    <location>
        <begin position="1184"/>
        <end position="1193"/>
    </location>
</feature>
<dbReference type="InterPro" id="IPR027073">
    <property type="entry name" value="5_3_exoribonuclease"/>
</dbReference>
<dbReference type="Gene3D" id="1.25.40.1050">
    <property type="match status" value="1"/>
</dbReference>
<feature type="compositionally biased region" description="Basic and acidic residues" evidence="17">
    <location>
        <begin position="592"/>
        <end position="602"/>
    </location>
</feature>
<feature type="region of interest" description="Disordered" evidence="17">
    <location>
        <begin position="1136"/>
        <end position="1193"/>
    </location>
</feature>
<feature type="compositionally biased region" description="Basic and acidic residues" evidence="17">
    <location>
        <begin position="413"/>
        <end position="445"/>
    </location>
</feature>
<keyword evidence="5 15" id="KW-0507">mRNA processing</keyword>
<feature type="region of interest" description="Disordered" evidence="17">
    <location>
        <begin position="1007"/>
        <end position="1112"/>
    </location>
</feature>
<dbReference type="SUPFAM" id="SSF57756">
    <property type="entry name" value="Retrovirus zinc finger-like domains"/>
    <property type="match status" value="1"/>
</dbReference>
<evidence type="ECO:0000256" key="3">
    <source>
        <dbReference type="ARBA" id="ARBA00022472"/>
    </source>
</evidence>
<evidence type="ECO:0000313" key="20">
    <source>
        <dbReference type="Proteomes" id="UP000279259"/>
    </source>
</evidence>
<dbReference type="GO" id="GO:0000956">
    <property type="term" value="P:nuclear-transcribed mRNA catabolic process"/>
    <property type="evidence" value="ECO:0007669"/>
    <property type="project" value="TreeGrafter"/>
</dbReference>
<comment type="similarity">
    <text evidence="2 15">Belongs to the 5'-3' exonuclease family. XRN2/RAT1 subfamily.</text>
</comment>
<evidence type="ECO:0000256" key="6">
    <source>
        <dbReference type="ARBA" id="ARBA00022722"/>
    </source>
</evidence>
<comment type="subcellular location">
    <subcellularLocation>
        <location evidence="1">Nucleus</location>
    </subcellularLocation>
</comment>
<feature type="region of interest" description="Disordered" evidence="17">
    <location>
        <begin position="413"/>
        <end position="447"/>
    </location>
</feature>
<evidence type="ECO:0000256" key="2">
    <source>
        <dbReference type="ARBA" id="ARBA00006994"/>
    </source>
</evidence>
<dbReference type="GO" id="GO:0008270">
    <property type="term" value="F:zinc ion binding"/>
    <property type="evidence" value="ECO:0007669"/>
    <property type="project" value="UniProtKB-KW"/>
</dbReference>
<dbReference type="PIRSF" id="PIRSF037239">
    <property type="entry name" value="Exonuclease_Xrn2"/>
    <property type="match status" value="1"/>
</dbReference>
<evidence type="ECO:0000256" key="13">
    <source>
        <dbReference type="ARBA" id="ARBA00046137"/>
    </source>
</evidence>
<feature type="compositionally biased region" description="Acidic residues" evidence="17">
    <location>
        <begin position="658"/>
        <end position="677"/>
    </location>
</feature>
<keyword evidence="7 15" id="KW-0378">Hydrolase</keyword>
<keyword evidence="9" id="KW-0805">Transcription regulation</keyword>
<evidence type="ECO:0000256" key="11">
    <source>
        <dbReference type="ARBA" id="ARBA00023163"/>
    </source>
</evidence>
<dbReference type="PROSITE" id="PS50158">
    <property type="entry name" value="ZF_CCHC"/>
    <property type="match status" value="1"/>
</dbReference>
<dbReference type="OrthoDB" id="372487at2759"/>
<dbReference type="EMBL" id="RSCD01000001">
    <property type="protein sequence ID" value="RSH95019.1"/>
    <property type="molecule type" value="Genomic_DNA"/>
</dbReference>
<name>A0A427YVE3_9TREE</name>
<dbReference type="PANTHER" id="PTHR12341:SF41">
    <property type="entry name" value="5'-3' EXORIBONUCLEASE 2"/>
    <property type="match status" value="1"/>
</dbReference>
<proteinExistence type="inferred from homology"/>
<keyword evidence="16" id="KW-0863">Zinc-finger</keyword>
<keyword evidence="12" id="KW-0539">Nucleus</keyword>
<dbReference type="FunFam" id="3.40.50.12390:FF:000005">
    <property type="entry name" value="5'-3' exoribonuclease 2"/>
    <property type="match status" value="1"/>
</dbReference>
<evidence type="ECO:0000256" key="4">
    <source>
        <dbReference type="ARBA" id="ARBA00022552"/>
    </source>
</evidence>
<comment type="function">
    <text evidence="13">Possesses 5'-&gt;3' exoribonuclease activity. Required for the processing of nuclear mRNA and rRNA precursors. May promote the termination of transcription by RNA polymerase II. Essential for vegetative cell growth and chromosome segregation.</text>
</comment>